<keyword evidence="1" id="KW-0812">Transmembrane</keyword>
<accession>A0ABV7ZJB2</accession>
<sequence>MVYAIIACEIGFWLLIALGLVARYPLRRPRLGLVLLALTPVVDVALLAFTVIDLRAGGQPGWAHGLAALYLGYSVMFGKRAIAWADRTYRRRVRGEQVPDPVAGSKLRREWADFGRAVVAAGIAAVVLEVCVALAGGGPEAMALRDWHPRIGVVLFFWFVTGPAWVMLSPSERRAVEAR</sequence>
<reference evidence="3" key="1">
    <citation type="journal article" date="2019" name="Int. J. Syst. Evol. Microbiol.">
        <title>The Global Catalogue of Microorganisms (GCM) 10K type strain sequencing project: providing services to taxonomists for standard genome sequencing and annotation.</title>
        <authorList>
            <consortium name="The Broad Institute Genomics Platform"/>
            <consortium name="The Broad Institute Genome Sequencing Center for Infectious Disease"/>
            <person name="Wu L."/>
            <person name="Ma J."/>
        </authorList>
    </citation>
    <scope>NUCLEOTIDE SEQUENCE [LARGE SCALE GENOMIC DNA]</scope>
    <source>
        <strain evidence="3">CCUG 53252</strain>
    </source>
</reference>
<feature type="transmembrane region" description="Helical" evidence="1">
    <location>
        <begin position="6"/>
        <end position="26"/>
    </location>
</feature>
<keyword evidence="1" id="KW-1133">Transmembrane helix</keyword>
<comment type="caution">
    <text evidence="2">The sequence shown here is derived from an EMBL/GenBank/DDBJ whole genome shotgun (WGS) entry which is preliminary data.</text>
</comment>
<keyword evidence="1" id="KW-0472">Membrane</keyword>
<proteinExistence type="predicted"/>
<gene>
    <name evidence="2" type="ORF">ACFORJ_00490</name>
</gene>
<evidence type="ECO:0000313" key="3">
    <source>
        <dbReference type="Proteomes" id="UP001595751"/>
    </source>
</evidence>
<dbReference type="RefSeq" id="WP_290292242.1">
    <property type="nucleotide sequence ID" value="NZ_CP047211.1"/>
</dbReference>
<organism evidence="2 3">
    <name type="scientific">Corynebacterium hansenii</name>
    <dbReference type="NCBI Taxonomy" id="394964"/>
    <lineage>
        <taxon>Bacteria</taxon>
        <taxon>Bacillati</taxon>
        <taxon>Actinomycetota</taxon>
        <taxon>Actinomycetes</taxon>
        <taxon>Mycobacteriales</taxon>
        <taxon>Corynebacteriaceae</taxon>
        <taxon>Corynebacterium</taxon>
    </lineage>
</organism>
<feature type="transmembrane region" description="Helical" evidence="1">
    <location>
        <begin position="33"/>
        <end position="56"/>
    </location>
</feature>
<keyword evidence="3" id="KW-1185">Reference proteome</keyword>
<dbReference type="Proteomes" id="UP001595751">
    <property type="component" value="Unassembled WGS sequence"/>
</dbReference>
<feature type="transmembrane region" description="Helical" evidence="1">
    <location>
        <begin position="147"/>
        <end position="168"/>
    </location>
</feature>
<feature type="transmembrane region" description="Helical" evidence="1">
    <location>
        <begin position="62"/>
        <end position="82"/>
    </location>
</feature>
<dbReference type="EMBL" id="JBHRZN010000001">
    <property type="protein sequence ID" value="MFC3848648.1"/>
    <property type="molecule type" value="Genomic_DNA"/>
</dbReference>
<feature type="transmembrane region" description="Helical" evidence="1">
    <location>
        <begin position="114"/>
        <end position="135"/>
    </location>
</feature>
<evidence type="ECO:0000256" key="1">
    <source>
        <dbReference type="SAM" id="Phobius"/>
    </source>
</evidence>
<evidence type="ECO:0000313" key="2">
    <source>
        <dbReference type="EMBL" id="MFC3848648.1"/>
    </source>
</evidence>
<evidence type="ECO:0008006" key="4">
    <source>
        <dbReference type="Google" id="ProtNLM"/>
    </source>
</evidence>
<protein>
    <recommendedName>
        <fullName evidence="4">Integral membrane protein</fullName>
    </recommendedName>
</protein>
<name>A0ABV7ZJB2_9CORY</name>